<dbReference type="GO" id="GO:0016887">
    <property type="term" value="F:ATP hydrolysis activity"/>
    <property type="evidence" value="ECO:0007669"/>
    <property type="project" value="InterPro"/>
</dbReference>
<evidence type="ECO:0000313" key="4">
    <source>
        <dbReference type="EMBL" id="AGF73673.1"/>
    </source>
</evidence>
<organism evidence="4 5">
    <name type="scientific">Corynebacterium halotolerans YIM 70093 = DSM 44683</name>
    <dbReference type="NCBI Taxonomy" id="1121362"/>
    <lineage>
        <taxon>Bacteria</taxon>
        <taxon>Bacillati</taxon>
        <taxon>Actinomycetota</taxon>
        <taxon>Actinomycetes</taxon>
        <taxon>Mycobacteriales</taxon>
        <taxon>Corynebacteriaceae</taxon>
        <taxon>Corynebacterium</taxon>
    </lineage>
</organism>
<dbReference type="AlphaFoldDB" id="M1NQL8"/>
<dbReference type="Gene3D" id="3.40.50.300">
    <property type="entry name" value="P-loop containing nucleotide triphosphate hydrolases"/>
    <property type="match status" value="1"/>
</dbReference>
<dbReference type="SUPFAM" id="SSF52540">
    <property type="entry name" value="P-loop containing nucleoside triphosphate hydrolases"/>
    <property type="match status" value="1"/>
</dbReference>
<evidence type="ECO:0000313" key="5">
    <source>
        <dbReference type="Proteomes" id="UP000011723"/>
    </source>
</evidence>
<keyword evidence="2 4" id="KW-0067">ATP-binding</keyword>
<dbReference type="PROSITE" id="PS50893">
    <property type="entry name" value="ABC_TRANSPORTER_2"/>
    <property type="match status" value="1"/>
</dbReference>
<dbReference type="CDD" id="cd03230">
    <property type="entry name" value="ABC_DR_subfamily_A"/>
    <property type="match status" value="1"/>
</dbReference>
<gene>
    <name evidence="4" type="ORF">A605_13385</name>
</gene>
<dbReference type="HOGENOM" id="CLU_000604_1_2_11"/>
<keyword evidence="1" id="KW-0547">Nucleotide-binding</keyword>
<reference evidence="4 5" key="1">
    <citation type="journal article" date="2012" name="Stand. Genomic Sci.">
        <title>Genome sequence of the halotolerant bacterium Corynebacterium halotolerans type strain YIM 70093(T) (= DSM 44683(T)).</title>
        <authorList>
            <person name="Ruckert C."/>
            <person name="Albersmeier A."/>
            <person name="Al-Dilaimi A."/>
            <person name="Niehaus K."/>
            <person name="Szczepanowski R."/>
            <person name="Kalinowski J."/>
        </authorList>
    </citation>
    <scope>NUCLEOTIDE SEQUENCE [LARGE SCALE GENOMIC DNA]</scope>
    <source>
        <strain evidence="4">YIM 70093</strain>
    </source>
</reference>
<evidence type="ECO:0000259" key="3">
    <source>
        <dbReference type="PROSITE" id="PS50893"/>
    </source>
</evidence>
<accession>M1NQL8</accession>
<dbReference type="STRING" id="1121362.A605_13385"/>
<dbReference type="InterPro" id="IPR003439">
    <property type="entry name" value="ABC_transporter-like_ATP-bd"/>
</dbReference>
<dbReference type="PANTHER" id="PTHR43158">
    <property type="entry name" value="SKFA PEPTIDE EXPORT ATP-BINDING PROTEIN SKFE"/>
    <property type="match status" value="1"/>
</dbReference>
<evidence type="ECO:0000256" key="1">
    <source>
        <dbReference type="ARBA" id="ARBA00022741"/>
    </source>
</evidence>
<dbReference type="InterPro" id="IPR003593">
    <property type="entry name" value="AAA+_ATPase"/>
</dbReference>
<dbReference type="InterPro" id="IPR027417">
    <property type="entry name" value="P-loop_NTPase"/>
</dbReference>
<dbReference type="PANTHER" id="PTHR43158:SF2">
    <property type="entry name" value="SKFA PEPTIDE EXPORT ATP-BINDING PROTEIN SKFE"/>
    <property type="match status" value="1"/>
</dbReference>
<proteinExistence type="predicted"/>
<dbReference type="PATRIC" id="fig|1121362.3.peg.2722"/>
<dbReference type="GO" id="GO:0005524">
    <property type="term" value="F:ATP binding"/>
    <property type="evidence" value="ECO:0007669"/>
    <property type="project" value="UniProtKB-KW"/>
</dbReference>
<dbReference type="EMBL" id="CP003697">
    <property type="protein sequence ID" value="AGF73673.1"/>
    <property type="molecule type" value="Genomic_DNA"/>
</dbReference>
<dbReference type="Pfam" id="PF00005">
    <property type="entry name" value="ABC_tran"/>
    <property type="match status" value="1"/>
</dbReference>
<dbReference type="KEGG" id="chn:A605_13385"/>
<evidence type="ECO:0000256" key="2">
    <source>
        <dbReference type="ARBA" id="ARBA00022840"/>
    </source>
</evidence>
<dbReference type="Proteomes" id="UP000011723">
    <property type="component" value="Chromosome"/>
</dbReference>
<protein>
    <submittedName>
        <fullName evidence="4">ABC transporter ATP-binding protein</fullName>
    </submittedName>
</protein>
<sequence>MIHAEGLTAGYPKGGDVLQGLTFSLGSGLVHGLIGPNGAGKTTLLRVLAGQLQHNGDVRVFDTDPFDEPAVMDRTVLAGIDAPLPDGWSVKKLLAVGAARYRGWNGRRAEELVERFDLPQKKSYMSLSRGQKSAASLVLACASGCELLLLDEPYLGLDVEKREEFYRILREEMERQPRTIVLSTHHLHESEKLLDTVLFIDAGRVHINGPAQDLAEQILEIVGPADDVDRVLNRLGPVPELRRDEMSIGRRSVIDLRGRPQLADAVFDTARQVSGRVRVSEVTLEQVVLAMSGEER</sequence>
<feature type="domain" description="ABC transporter" evidence="3">
    <location>
        <begin position="2"/>
        <end position="227"/>
    </location>
</feature>
<dbReference type="eggNOG" id="COG1131">
    <property type="taxonomic scope" value="Bacteria"/>
</dbReference>
<keyword evidence="5" id="KW-1185">Reference proteome</keyword>
<dbReference type="SMART" id="SM00382">
    <property type="entry name" value="AAA"/>
    <property type="match status" value="1"/>
</dbReference>
<name>M1NQL8_9CORY</name>